<dbReference type="GO" id="GO:0006950">
    <property type="term" value="P:response to stress"/>
    <property type="evidence" value="ECO:0007669"/>
    <property type="project" value="TreeGrafter"/>
</dbReference>
<feature type="domain" description="HTH marR-type" evidence="1">
    <location>
        <begin position="42"/>
        <end position="174"/>
    </location>
</feature>
<proteinExistence type="predicted"/>
<accession>A0A512D999</accession>
<dbReference type="SUPFAM" id="SSF46785">
    <property type="entry name" value="Winged helix' DNA-binding domain"/>
    <property type="match status" value="1"/>
</dbReference>
<dbReference type="AlphaFoldDB" id="A0A512D999"/>
<evidence type="ECO:0000259" key="1">
    <source>
        <dbReference type="PROSITE" id="PS50995"/>
    </source>
</evidence>
<dbReference type="EMBL" id="BJYY01000002">
    <property type="protein sequence ID" value="GEO33064.1"/>
    <property type="molecule type" value="Genomic_DNA"/>
</dbReference>
<sequence length="196" mass="21240">MAAPQNSAAMQTVCLTDDLRKHGFGYHGGVVKATTSGGRLGHEELGWTLGVLLRHYQDEVGQVLADVPQGHRGFQVLASVVHGDQRSQLALAGHLGIDRTVMTYVVDDLVTAGLVERQVDPDDRRQRRLVATTTGRDRLAQLERDVRAAEDRALSSLAGPDRATLRHLLAAAACAIRQIDPVSDPCDAVEQALRPR</sequence>
<keyword evidence="3" id="KW-1185">Reference proteome</keyword>
<dbReference type="PANTHER" id="PTHR33164">
    <property type="entry name" value="TRANSCRIPTIONAL REGULATOR, MARR FAMILY"/>
    <property type="match status" value="1"/>
</dbReference>
<evidence type="ECO:0000313" key="2">
    <source>
        <dbReference type="EMBL" id="GEO33064.1"/>
    </source>
</evidence>
<evidence type="ECO:0000313" key="3">
    <source>
        <dbReference type="Proteomes" id="UP000321181"/>
    </source>
</evidence>
<dbReference type="SMART" id="SM00347">
    <property type="entry name" value="HTH_MARR"/>
    <property type="match status" value="1"/>
</dbReference>
<dbReference type="PANTHER" id="PTHR33164:SF43">
    <property type="entry name" value="HTH-TYPE TRANSCRIPTIONAL REPRESSOR YETL"/>
    <property type="match status" value="1"/>
</dbReference>
<dbReference type="RefSeq" id="WP_246130992.1">
    <property type="nucleotide sequence ID" value="NZ_BJYY01000002.1"/>
</dbReference>
<dbReference type="Proteomes" id="UP000321181">
    <property type="component" value="Unassembled WGS sequence"/>
</dbReference>
<dbReference type="InterPro" id="IPR036388">
    <property type="entry name" value="WH-like_DNA-bd_sf"/>
</dbReference>
<comment type="caution">
    <text evidence="2">The sequence shown here is derived from an EMBL/GenBank/DDBJ whole genome shotgun (WGS) entry which is preliminary data.</text>
</comment>
<name>A0A512D999_9CELL</name>
<dbReference type="InterPro" id="IPR036390">
    <property type="entry name" value="WH_DNA-bd_sf"/>
</dbReference>
<gene>
    <name evidence="2" type="ORF">CAE01nite_07890</name>
</gene>
<dbReference type="InterPro" id="IPR000835">
    <property type="entry name" value="HTH_MarR-typ"/>
</dbReference>
<protein>
    <recommendedName>
        <fullName evidence="1">HTH marR-type domain-containing protein</fullName>
    </recommendedName>
</protein>
<dbReference type="PROSITE" id="PS50995">
    <property type="entry name" value="HTH_MARR_2"/>
    <property type="match status" value="1"/>
</dbReference>
<reference evidence="2 3" key="1">
    <citation type="submission" date="2019-07" db="EMBL/GenBank/DDBJ databases">
        <title>Whole genome shotgun sequence of Cellulomonas aerilata NBRC 106308.</title>
        <authorList>
            <person name="Hosoyama A."/>
            <person name="Uohara A."/>
            <person name="Ohji S."/>
            <person name="Ichikawa N."/>
        </authorList>
    </citation>
    <scope>NUCLEOTIDE SEQUENCE [LARGE SCALE GENOMIC DNA]</scope>
    <source>
        <strain evidence="2 3">NBRC 106308</strain>
    </source>
</reference>
<dbReference type="InterPro" id="IPR039422">
    <property type="entry name" value="MarR/SlyA-like"/>
</dbReference>
<dbReference type="GO" id="GO:0003700">
    <property type="term" value="F:DNA-binding transcription factor activity"/>
    <property type="evidence" value="ECO:0007669"/>
    <property type="project" value="InterPro"/>
</dbReference>
<dbReference type="Gene3D" id="1.10.10.10">
    <property type="entry name" value="Winged helix-like DNA-binding domain superfamily/Winged helix DNA-binding domain"/>
    <property type="match status" value="1"/>
</dbReference>
<organism evidence="2 3">
    <name type="scientific">Cellulomonas aerilata</name>
    <dbReference type="NCBI Taxonomy" id="515326"/>
    <lineage>
        <taxon>Bacteria</taxon>
        <taxon>Bacillati</taxon>
        <taxon>Actinomycetota</taxon>
        <taxon>Actinomycetes</taxon>
        <taxon>Micrococcales</taxon>
        <taxon>Cellulomonadaceae</taxon>
        <taxon>Cellulomonas</taxon>
    </lineage>
</organism>
<dbReference type="Pfam" id="PF12802">
    <property type="entry name" value="MarR_2"/>
    <property type="match status" value="1"/>
</dbReference>